<reference evidence="6 7" key="1">
    <citation type="submission" date="2019-03" db="EMBL/GenBank/DDBJ databases">
        <title>Genomic Encyclopedia of Archaeal and Bacterial Type Strains, Phase II (KMG-II): from individual species to whole genera.</title>
        <authorList>
            <person name="Goeker M."/>
        </authorList>
    </citation>
    <scope>NUCLEOTIDE SEQUENCE [LARGE SCALE GENOMIC DNA]</scope>
    <source>
        <strain evidence="6 7">DSM 28323</strain>
    </source>
</reference>
<organism evidence="6 7">
    <name type="scientific">Sediminibacterium goheungense</name>
    <dbReference type="NCBI Taxonomy" id="1086393"/>
    <lineage>
        <taxon>Bacteria</taxon>
        <taxon>Pseudomonadati</taxon>
        <taxon>Bacteroidota</taxon>
        <taxon>Chitinophagia</taxon>
        <taxon>Chitinophagales</taxon>
        <taxon>Chitinophagaceae</taxon>
        <taxon>Sediminibacterium</taxon>
    </lineage>
</organism>
<dbReference type="PROSITE" id="PS00708">
    <property type="entry name" value="PRO_ENDOPEP_SER"/>
    <property type="match status" value="1"/>
</dbReference>
<comment type="caution">
    <text evidence="6">The sequence shown here is derived from an EMBL/GenBank/DDBJ whole genome shotgun (WGS) entry which is preliminary data.</text>
</comment>
<dbReference type="GO" id="GO:0006508">
    <property type="term" value="P:proteolysis"/>
    <property type="evidence" value="ECO:0007669"/>
    <property type="project" value="UniProtKB-KW"/>
</dbReference>
<dbReference type="InterPro" id="IPR011659">
    <property type="entry name" value="WD40"/>
</dbReference>
<dbReference type="InterPro" id="IPR001375">
    <property type="entry name" value="Peptidase_S9_cat"/>
</dbReference>
<dbReference type="RefSeq" id="WP_133474025.1">
    <property type="nucleotide sequence ID" value="NZ_SNWP01000010.1"/>
</dbReference>
<keyword evidence="7" id="KW-1185">Reference proteome</keyword>
<dbReference type="PANTHER" id="PTHR11731:SF193">
    <property type="entry name" value="DIPEPTIDYL PEPTIDASE 9"/>
    <property type="match status" value="1"/>
</dbReference>
<gene>
    <name evidence="6" type="ORF">BC659_1512</name>
</gene>
<dbReference type="SUPFAM" id="SSF53474">
    <property type="entry name" value="alpha/beta-Hydrolases"/>
    <property type="match status" value="1"/>
</dbReference>
<evidence type="ECO:0000259" key="5">
    <source>
        <dbReference type="Pfam" id="PF00930"/>
    </source>
</evidence>
<feature type="chain" id="PRO_5020267462" evidence="3">
    <location>
        <begin position="20"/>
        <end position="819"/>
    </location>
</feature>
<feature type="signal peptide" evidence="3">
    <location>
        <begin position="1"/>
        <end position="19"/>
    </location>
</feature>
<keyword evidence="3" id="KW-0732">Signal</keyword>
<dbReference type="Pfam" id="PF00930">
    <property type="entry name" value="DPPIV_N"/>
    <property type="match status" value="2"/>
</dbReference>
<evidence type="ECO:0000256" key="1">
    <source>
        <dbReference type="ARBA" id="ARBA00022670"/>
    </source>
</evidence>
<dbReference type="Pfam" id="PF07676">
    <property type="entry name" value="PD40"/>
    <property type="match status" value="1"/>
</dbReference>
<feature type="domain" description="Dipeptidylpeptidase IV N-terminal" evidence="5">
    <location>
        <begin position="101"/>
        <end position="162"/>
    </location>
</feature>
<dbReference type="OrthoDB" id="9812921at2"/>
<feature type="domain" description="Dipeptidylpeptidase IV N-terminal" evidence="5">
    <location>
        <begin position="368"/>
        <end position="531"/>
    </location>
</feature>
<evidence type="ECO:0000313" key="6">
    <source>
        <dbReference type="EMBL" id="TDO29423.1"/>
    </source>
</evidence>
<dbReference type="InterPro" id="IPR002469">
    <property type="entry name" value="Peptidase_S9B_N"/>
</dbReference>
<keyword evidence="1" id="KW-0645">Protease</keyword>
<protein>
    <submittedName>
        <fullName evidence="6">Dipeptidyl aminopeptidase/acylaminoacyl peptidase</fullName>
    </submittedName>
</protein>
<evidence type="ECO:0000256" key="2">
    <source>
        <dbReference type="ARBA" id="ARBA00022801"/>
    </source>
</evidence>
<dbReference type="InterPro" id="IPR050278">
    <property type="entry name" value="Serine_Prot_S9B/DPPIV"/>
</dbReference>
<dbReference type="Pfam" id="PF00326">
    <property type="entry name" value="Peptidase_S9"/>
    <property type="match status" value="1"/>
</dbReference>
<dbReference type="InterPro" id="IPR029058">
    <property type="entry name" value="AB_hydrolase_fold"/>
</dbReference>
<dbReference type="EMBL" id="SNWP01000010">
    <property type="protein sequence ID" value="TDO29423.1"/>
    <property type="molecule type" value="Genomic_DNA"/>
</dbReference>
<dbReference type="Gene3D" id="2.140.10.30">
    <property type="entry name" value="Dipeptidylpeptidase IV, N-terminal domain"/>
    <property type="match status" value="2"/>
</dbReference>
<name>A0A4R6J2F6_9BACT</name>
<keyword evidence="2" id="KW-0378">Hydrolase</keyword>
<evidence type="ECO:0000256" key="3">
    <source>
        <dbReference type="SAM" id="SignalP"/>
    </source>
</evidence>
<dbReference type="SUPFAM" id="SSF82171">
    <property type="entry name" value="DPP6 N-terminal domain-like"/>
    <property type="match status" value="1"/>
</dbReference>
<dbReference type="Proteomes" id="UP000295741">
    <property type="component" value="Unassembled WGS sequence"/>
</dbReference>
<keyword evidence="6" id="KW-0031">Aminopeptidase</keyword>
<dbReference type="InterPro" id="IPR002471">
    <property type="entry name" value="Pept_S9_AS"/>
</dbReference>
<dbReference type="GO" id="GO:0008239">
    <property type="term" value="F:dipeptidyl-peptidase activity"/>
    <property type="evidence" value="ECO:0007669"/>
    <property type="project" value="TreeGrafter"/>
</dbReference>
<proteinExistence type="predicted"/>
<evidence type="ECO:0000313" key="7">
    <source>
        <dbReference type="Proteomes" id="UP000295741"/>
    </source>
</evidence>
<sequence length="819" mass="92456">MKNKLLIVGFLLAGITASAQLTVEKIMRDPKWIGTSPSNVFWSPDSKKIFFSWNPDQKISDSIYAYTIGSSAPVKANLQEIQLVQSVNNAVFNDKRTKKVYTHKGDLFLVDVATNKTTRITQTQDPEFSPRFILNDEWVVYNRNQNLFSWNIESGITLQLTNISRGSETPTVTSVVTGGGRGGFGGGGFNNTSVIPQRSQQSTPASVQTQEPWLRQQQLDLFDVLRERKEKRDARADFLRVNRDSVELRSIGIGDKNLQNLQISPDGRFVTYRLYTAPASGKNTIVPDYVTESGFTTDIPARTKVGAPLGKYEFFIYDKTKDKLIAVATDSAAIPGIMDQPDYVKDYPKLFGNRRAPVRGVMINGPYWNASGSVAIVDIRSQDNKDRWIMQLDAETGKLKLLDRQRDEAWIGGPGVSGFGATFGWIDDNRFYFQSEATGYSHLYVYDVKANSKKALTSGKYEVQSVSLSNDNKVFYLLTNEEHPGKLNWYRIGTDGNGKEKITDKTGGYEVSMSPDEKWIAYRYSYSNKPWELFVQENAAGKPVTQVTNKAMTEEFKAYAWKDPQVITIPARDGQQIYARLYEPAKAKKNKAAVIFVHGAGYLQNVHYWWSSYFREYMFHNLLADQGYTVIDIDYRASSGYGRDWRTGIYRHMGGKDLDDHVDAAKMLTEKYGIDAGKIGIYGGSYGGFITLMGLFTTPDVFKAGAALRPVTDWAHYNHGYTSNILNEPFNDSIAYAKSSPINFAKGLKNNLLICHGMVDVNVHFQDVVRLSQKLIELGKDNWELAVYPMEDHGFVEPSSWTDEYKRILKLFNEKLLKK</sequence>
<dbReference type="GO" id="GO:0004252">
    <property type="term" value="F:serine-type endopeptidase activity"/>
    <property type="evidence" value="ECO:0007669"/>
    <property type="project" value="InterPro"/>
</dbReference>
<evidence type="ECO:0000259" key="4">
    <source>
        <dbReference type="Pfam" id="PF00326"/>
    </source>
</evidence>
<dbReference type="AlphaFoldDB" id="A0A4R6J2F6"/>
<dbReference type="GO" id="GO:0004177">
    <property type="term" value="F:aminopeptidase activity"/>
    <property type="evidence" value="ECO:0007669"/>
    <property type="project" value="UniProtKB-KW"/>
</dbReference>
<dbReference type="Gene3D" id="3.40.50.1820">
    <property type="entry name" value="alpha/beta hydrolase"/>
    <property type="match status" value="1"/>
</dbReference>
<accession>A0A4R6J2F6</accession>
<feature type="domain" description="Peptidase S9 prolyl oligopeptidase catalytic" evidence="4">
    <location>
        <begin position="621"/>
        <end position="816"/>
    </location>
</feature>
<dbReference type="PANTHER" id="PTHR11731">
    <property type="entry name" value="PROTEASE FAMILY S9B,C DIPEPTIDYL-PEPTIDASE IV-RELATED"/>
    <property type="match status" value="1"/>
</dbReference>